<dbReference type="AlphaFoldDB" id="A0A420IL83"/>
<organism evidence="2 3">
    <name type="scientific">Golovinomyces cichoracearum</name>
    <dbReference type="NCBI Taxonomy" id="62708"/>
    <lineage>
        <taxon>Eukaryota</taxon>
        <taxon>Fungi</taxon>
        <taxon>Dikarya</taxon>
        <taxon>Ascomycota</taxon>
        <taxon>Pezizomycotina</taxon>
        <taxon>Leotiomycetes</taxon>
        <taxon>Erysiphales</taxon>
        <taxon>Erysiphaceae</taxon>
        <taxon>Golovinomyces</taxon>
    </lineage>
</organism>
<keyword evidence="1" id="KW-0732">Signal</keyword>
<proteinExistence type="predicted"/>
<name>A0A420IL83_9PEZI</name>
<evidence type="ECO:0000313" key="2">
    <source>
        <dbReference type="EMBL" id="RKF75316.1"/>
    </source>
</evidence>
<protein>
    <recommendedName>
        <fullName evidence="4">Secreted protein</fullName>
    </recommendedName>
</protein>
<comment type="caution">
    <text evidence="2">The sequence shown here is derived from an EMBL/GenBank/DDBJ whole genome shotgun (WGS) entry which is preliminary data.</text>
</comment>
<gene>
    <name evidence="2" type="ORF">GcM1_02620</name>
</gene>
<dbReference type="Proteomes" id="UP000285326">
    <property type="component" value="Unassembled WGS sequence"/>
</dbReference>
<evidence type="ECO:0000256" key="1">
    <source>
        <dbReference type="SAM" id="SignalP"/>
    </source>
</evidence>
<evidence type="ECO:0008006" key="4">
    <source>
        <dbReference type="Google" id="ProtNLM"/>
    </source>
</evidence>
<reference evidence="2 3" key="1">
    <citation type="journal article" date="2018" name="BMC Genomics">
        <title>Comparative genome analyses reveal sequence features reflecting distinct modes of host-adaptation between dicot and monocot powdery mildew.</title>
        <authorList>
            <person name="Wu Y."/>
            <person name="Ma X."/>
            <person name="Pan Z."/>
            <person name="Kale S.D."/>
            <person name="Song Y."/>
            <person name="King H."/>
            <person name="Zhang Q."/>
            <person name="Presley C."/>
            <person name="Deng X."/>
            <person name="Wei C.I."/>
            <person name="Xiao S."/>
        </authorList>
    </citation>
    <scope>NUCLEOTIDE SEQUENCE [LARGE SCALE GENOMIC DNA]</scope>
    <source>
        <strain evidence="2">UMSG1</strain>
    </source>
</reference>
<sequence>MANLRVALHMARLTFAAPTLMLQRALDLCMMSKKKNLVNGHELPFLSSKMCRASEKGNTAAAERRSDVKSNW</sequence>
<dbReference type="EMBL" id="MCBS01023481">
    <property type="protein sequence ID" value="RKF75316.1"/>
    <property type="molecule type" value="Genomic_DNA"/>
</dbReference>
<evidence type="ECO:0000313" key="3">
    <source>
        <dbReference type="Proteomes" id="UP000285326"/>
    </source>
</evidence>
<feature type="chain" id="PRO_5019022757" description="Secreted protein" evidence="1">
    <location>
        <begin position="17"/>
        <end position="72"/>
    </location>
</feature>
<accession>A0A420IL83</accession>
<feature type="signal peptide" evidence="1">
    <location>
        <begin position="1"/>
        <end position="16"/>
    </location>
</feature>